<dbReference type="PANTHER" id="PTHR11220">
    <property type="entry name" value="HEME-BINDING PROTEIN-RELATED"/>
    <property type="match status" value="1"/>
</dbReference>
<dbReference type="PANTHER" id="PTHR11220:SF58">
    <property type="entry name" value="SOUL HEME-BINDING FAMILY PROTEIN"/>
    <property type="match status" value="1"/>
</dbReference>
<gene>
    <name evidence="1" type="ORF">CCR94_02710</name>
</gene>
<keyword evidence="2" id="KW-1185">Reference proteome</keyword>
<organism evidence="1 2">
    <name type="scientific">Rhodoblastus sphagnicola</name>
    <dbReference type="NCBI Taxonomy" id="333368"/>
    <lineage>
        <taxon>Bacteria</taxon>
        <taxon>Pseudomonadati</taxon>
        <taxon>Pseudomonadota</taxon>
        <taxon>Alphaproteobacteria</taxon>
        <taxon>Hyphomicrobiales</taxon>
        <taxon>Rhodoblastaceae</taxon>
        <taxon>Rhodoblastus</taxon>
    </lineage>
</organism>
<dbReference type="InterPro" id="IPR006917">
    <property type="entry name" value="SOUL_heme-bd"/>
</dbReference>
<dbReference type="InterPro" id="IPR011256">
    <property type="entry name" value="Reg_factor_effector_dom_sf"/>
</dbReference>
<protein>
    <submittedName>
        <fullName evidence="1">Heme-binding protein</fullName>
    </submittedName>
</protein>
<sequence length="185" mass="20684">MAIEEPKYAVSFQEVAFEIRDYQGAVAAEVTVTGDQKGAANQGFRLLAGYIFGGNARRQSIDMTAPVAQERVSEKIAMTAPVTQTPTDGAWVVRFTMPSAYTLETLPEPSDQRVKLRKIAPARFVVIRFSGYAAPESVEERTAELIAFAKERHLRTIGPASLAQYNPPWTLWFMRRNEVMIQLEN</sequence>
<dbReference type="Proteomes" id="UP000239089">
    <property type="component" value="Unassembled WGS sequence"/>
</dbReference>
<accession>A0A2S6NEY8</accession>
<proteinExistence type="predicted"/>
<dbReference type="SUPFAM" id="SSF55136">
    <property type="entry name" value="Probable bacterial effector-binding domain"/>
    <property type="match status" value="1"/>
</dbReference>
<evidence type="ECO:0000313" key="1">
    <source>
        <dbReference type="EMBL" id="PPQ33181.1"/>
    </source>
</evidence>
<reference evidence="1 2" key="1">
    <citation type="journal article" date="2018" name="Arch. Microbiol.">
        <title>New insights into the metabolic potential of the phototrophic purple bacterium Rhodopila globiformis DSM 161(T) from its draft genome sequence and evidence for a vanadium-dependent nitrogenase.</title>
        <authorList>
            <person name="Imhoff J.F."/>
            <person name="Rahn T."/>
            <person name="Kunzel S."/>
            <person name="Neulinger S.C."/>
        </authorList>
    </citation>
    <scope>NUCLEOTIDE SEQUENCE [LARGE SCALE GENOMIC DNA]</scope>
    <source>
        <strain evidence="1 2">DSM 16996</strain>
    </source>
</reference>
<dbReference type="AlphaFoldDB" id="A0A2S6NEY8"/>
<dbReference type="Pfam" id="PF04832">
    <property type="entry name" value="SOUL"/>
    <property type="match status" value="1"/>
</dbReference>
<comment type="caution">
    <text evidence="1">The sequence shown here is derived from an EMBL/GenBank/DDBJ whole genome shotgun (WGS) entry which is preliminary data.</text>
</comment>
<evidence type="ECO:0000313" key="2">
    <source>
        <dbReference type="Proteomes" id="UP000239089"/>
    </source>
</evidence>
<dbReference type="Gene3D" id="3.20.80.10">
    <property type="entry name" value="Regulatory factor, effector binding domain"/>
    <property type="match status" value="1"/>
</dbReference>
<dbReference type="EMBL" id="NHSJ01000027">
    <property type="protein sequence ID" value="PPQ33181.1"/>
    <property type="molecule type" value="Genomic_DNA"/>
</dbReference>
<dbReference type="OrthoDB" id="2156220at2"/>
<name>A0A2S6NEY8_9HYPH</name>